<evidence type="ECO:0000313" key="2">
    <source>
        <dbReference type="Proteomes" id="UP001362999"/>
    </source>
</evidence>
<accession>A0AAW0BTR8</accession>
<organism evidence="1 2">
    <name type="scientific">Favolaschia claudopus</name>
    <dbReference type="NCBI Taxonomy" id="2862362"/>
    <lineage>
        <taxon>Eukaryota</taxon>
        <taxon>Fungi</taxon>
        <taxon>Dikarya</taxon>
        <taxon>Basidiomycota</taxon>
        <taxon>Agaricomycotina</taxon>
        <taxon>Agaricomycetes</taxon>
        <taxon>Agaricomycetidae</taxon>
        <taxon>Agaricales</taxon>
        <taxon>Marasmiineae</taxon>
        <taxon>Mycenaceae</taxon>
        <taxon>Favolaschia</taxon>
    </lineage>
</organism>
<reference evidence="1 2" key="1">
    <citation type="journal article" date="2024" name="J Genomics">
        <title>Draft genome sequencing and assembly of Favolaschia claudopus CIRM-BRFM 2984 isolated from oak limbs.</title>
        <authorList>
            <person name="Navarro D."/>
            <person name="Drula E."/>
            <person name="Chaduli D."/>
            <person name="Cazenave R."/>
            <person name="Ahrendt S."/>
            <person name="Wang J."/>
            <person name="Lipzen A."/>
            <person name="Daum C."/>
            <person name="Barry K."/>
            <person name="Grigoriev I.V."/>
            <person name="Favel A."/>
            <person name="Rosso M.N."/>
            <person name="Martin F."/>
        </authorList>
    </citation>
    <scope>NUCLEOTIDE SEQUENCE [LARGE SCALE GENOMIC DNA]</scope>
    <source>
        <strain evidence="1 2">CIRM-BRFM 2984</strain>
    </source>
</reference>
<evidence type="ECO:0000313" key="1">
    <source>
        <dbReference type="EMBL" id="KAK7029788.1"/>
    </source>
</evidence>
<dbReference type="Proteomes" id="UP001362999">
    <property type="component" value="Unassembled WGS sequence"/>
</dbReference>
<dbReference type="EMBL" id="JAWWNJ010000026">
    <property type="protein sequence ID" value="KAK7029788.1"/>
    <property type="molecule type" value="Genomic_DNA"/>
</dbReference>
<comment type="caution">
    <text evidence="1">The sequence shown here is derived from an EMBL/GenBank/DDBJ whole genome shotgun (WGS) entry which is preliminary data.</text>
</comment>
<feature type="non-terminal residue" evidence="1">
    <location>
        <position position="1"/>
    </location>
</feature>
<gene>
    <name evidence="1" type="ORF">R3P38DRAFT_2524212</name>
</gene>
<protein>
    <recommendedName>
        <fullName evidence="3">Protein kinase domain-containing protein</fullName>
    </recommendedName>
</protein>
<evidence type="ECO:0008006" key="3">
    <source>
        <dbReference type="Google" id="ProtNLM"/>
    </source>
</evidence>
<sequence length="63" mass="7651">DIYRAVVDEKPVALIRMRHFVRGSNLHCIHLVNFRETLIWKELHHPYMLPLLGIDRHCRFPNY</sequence>
<dbReference type="AlphaFoldDB" id="A0AAW0BTR8"/>
<name>A0AAW0BTR8_9AGAR</name>
<keyword evidence="2" id="KW-1185">Reference proteome</keyword>
<proteinExistence type="predicted"/>